<dbReference type="AlphaFoldDB" id="A0A392UN72"/>
<dbReference type="EMBL" id="LXQA010858310">
    <property type="protein sequence ID" value="MCI74328.1"/>
    <property type="molecule type" value="Genomic_DNA"/>
</dbReference>
<keyword evidence="3" id="KW-1185">Reference proteome</keyword>
<dbReference type="Proteomes" id="UP000265520">
    <property type="component" value="Unassembled WGS sequence"/>
</dbReference>
<sequence>MVDLGKAISIDEHNLVNLATSMLDDVFLFYVLQSWLQRDISTSNVSSVVA</sequence>
<evidence type="ECO:0000259" key="1">
    <source>
        <dbReference type="Pfam" id="PF08318"/>
    </source>
</evidence>
<evidence type="ECO:0000313" key="3">
    <source>
        <dbReference type="Proteomes" id="UP000265520"/>
    </source>
</evidence>
<dbReference type="InterPro" id="IPR013167">
    <property type="entry name" value="COG4_M"/>
</dbReference>
<protein>
    <submittedName>
        <fullName evidence="2">Conserved oligomeric Golgi complex subunit 4-like</fullName>
    </submittedName>
</protein>
<feature type="non-terminal residue" evidence="2">
    <location>
        <position position="50"/>
    </location>
</feature>
<organism evidence="2 3">
    <name type="scientific">Trifolium medium</name>
    <dbReference type="NCBI Taxonomy" id="97028"/>
    <lineage>
        <taxon>Eukaryota</taxon>
        <taxon>Viridiplantae</taxon>
        <taxon>Streptophyta</taxon>
        <taxon>Embryophyta</taxon>
        <taxon>Tracheophyta</taxon>
        <taxon>Spermatophyta</taxon>
        <taxon>Magnoliopsida</taxon>
        <taxon>eudicotyledons</taxon>
        <taxon>Gunneridae</taxon>
        <taxon>Pentapetalae</taxon>
        <taxon>rosids</taxon>
        <taxon>fabids</taxon>
        <taxon>Fabales</taxon>
        <taxon>Fabaceae</taxon>
        <taxon>Papilionoideae</taxon>
        <taxon>50 kb inversion clade</taxon>
        <taxon>NPAAA clade</taxon>
        <taxon>Hologalegina</taxon>
        <taxon>IRL clade</taxon>
        <taxon>Trifolieae</taxon>
        <taxon>Trifolium</taxon>
    </lineage>
</organism>
<comment type="caution">
    <text evidence="2">The sequence shown here is derived from an EMBL/GenBank/DDBJ whole genome shotgun (WGS) entry which is preliminary data.</text>
</comment>
<reference evidence="2 3" key="1">
    <citation type="journal article" date="2018" name="Front. Plant Sci.">
        <title>Red Clover (Trifolium pratense) and Zigzag Clover (T. medium) - A Picture of Genomic Similarities and Differences.</title>
        <authorList>
            <person name="Dluhosova J."/>
            <person name="Istvanek J."/>
            <person name="Nedelnik J."/>
            <person name="Repkova J."/>
        </authorList>
    </citation>
    <scope>NUCLEOTIDE SEQUENCE [LARGE SCALE GENOMIC DNA]</scope>
    <source>
        <strain evidence="3">cv. 10/8</strain>
        <tissue evidence="2">Leaf</tissue>
    </source>
</reference>
<feature type="domain" description="COG4 transport protein middle alpha-helical bundle" evidence="1">
    <location>
        <begin position="5"/>
        <end position="49"/>
    </location>
</feature>
<evidence type="ECO:0000313" key="2">
    <source>
        <dbReference type="EMBL" id="MCI74328.1"/>
    </source>
</evidence>
<dbReference type="Pfam" id="PF08318">
    <property type="entry name" value="COG4_m"/>
    <property type="match status" value="1"/>
</dbReference>
<name>A0A392UN72_9FABA</name>
<proteinExistence type="predicted"/>
<accession>A0A392UN72</accession>